<reference evidence="3" key="1">
    <citation type="submission" date="2017-09" db="EMBL/GenBank/DDBJ databases">
        <title>Depth-based differentiation of microbial function through sediment-hosted aquifers and enrichment of novel symbionts in the deep terrestrial subsurface.</title>
        <authorList>
            <person name="Probst A.J."/>
            <person name="Ladd B."/>
            <person name="Jarett J.K."/>
            <person name="Geller-Mcgrath D.E."/>
            <person name="Sieber C.M.K."/>
            <person name="Emerson J.B."/>
            <person name="Anantharaman K."/>
            <person name="Thomas B.C."/>
            <person name="Malmstrom R."/>
            <person name="Stieglmeier M."/>
            <person name="Klingl A."/>
            <person name="Woyke T."/>
            <person name="Ryan C.M."/>
            <person name="Banfield J.F."/>
        </authorList>
    </citation>
    <scope>NUCLEOTIDE SEQUENCE [LARGE SCALE GENOMIC DNA]</scope>
</reference>
<feature type="region of interest" description="Disordered" evidence="1">
    <location>
        <begin position="1"/>
        <end position="46"/>
    </location>
</feature>
<feature type="compositionally biased region" description="Basic and acidic residues" evidence="1">
    <location>
        <begin position="11"/>
        <end position="27"/>
    </location>
</feature>
<protein>
    <submittedName>
        <fullName evidence="2">Uncharacterized protein</fullName>
    </submittedName>
</protein>
<dbReference type="Proteomes" id="UP000230973">
    <property type="component" value="Unassembled WGS sequence"/>
</dbReference>
<dbReference type="AlphaFoldDB" id="A0A2M7QAL1"/>
<proteinExistence type="predicted"/>
<dbReference type="EMBL" id="PFLC01000040">
    <property type="protein sequence ID" value="PIY62429.1"/>
    <property type="molecule type" value="Genomic_DNA"/>
</dbReference>
<sequence length="185" mass="21323">MAVEIGGQPEVQKDWSPESERDRERRSLPSTVGPSEDLERTGVGLSPSHDYVNSELEIPVERNIKDINIRDFLVQLRDKIFFGEGQVSFADVREILDRFMVMEMPIEDRELVYGMVLRQFKEQDHKLTEIAFRENGPLIGPDADARRESLNRELANITERYTLPVFQTYDYLKIGPEHGGKTLAE</sequence>
<accession>A0A2M7QAL1</accession>
<organism evidence="2 3">
    <name type="scientific">Candidatus Uhrbacteria bacterium CG_4_10_14_0_8_um_filter_58_22</name>
    <dbReference type="NCBI Taxonomy" id="1975029"/>
    <lineage>
        <taxon>Bacteria</taxon>
        <taxon>Candidatus Uhriibacteriota</taxon>
    </lineage>
</organism>
<gene>
    <name evidence="2" type="ORF">COY93_03375</name>
</gene>
<evidence type="ECO:0000313" key="2">
    <source>
        <dbReference type="EMBL" id="PIY62429.1"/>
    </source>
</evidence>
<comment type="caution">
    <text evidence="2">The sequence shown here is derived from an EMBL/GenBank/DDBJ whole genome shotgun (WGS) entry which is preliminary data.</text>
</comment>
<evidence type="ECO:0000256" key="1">
    <source>
        <dbReference type="SAM" id="MobiDB-lite"/>
    </source>
</evidence>
<evidence type="ECO:0000313" key="3">
    <source>
        <dbReference type="Proteomes" id="UP000230973"/>
    </source>
</evidence>
<name>A0A2M7QAL1_9BACT</name>